<keyword evidence="2" id="KW-1185">Reference proteome</keyword>
<evidence type="ECO:0000313" key="1">
    <source>
        <dbReference type="EMBL" id="KAI1884936.1"/>
    </source>
</evidence>
<comment type="caution">
    <text evidence="1">The sequence shown here is derived from an EMBL/GenBank/DDBJ whole genome shotgun (WGS) entry which is preliminary data.</text>
</comment>
<protein>
    <submittedName>
        <fullName evidence="1">Uncharacterized protein</fullName>
    </submittedName>
</protein>
<dbReference type="EMBL" id="JAERUA010000021">
    <property type="protein sequence ID" value="KAI1884936.1"/>
    <property type="molecule type" value="Genomic_DNA"/>
</dbReference>
<evidence type="ECO:0000313" key="2">
    <source>
        <dbReference type="Proteomes" id="UP000829720"/>
    </source>
</evidence>
<dbReference type="AlphaFoldDB" id="A0A8T3CKG1"/>
<accession>A0A8T3CKG1</accession>
<name>A0A8T3CKG1_9TELE</name>
<dbReference type="Proteomes" id="UP000829720">
    <property type="component" value="Unassembled WGS sequence"/>
</dbReference>
<organism evidence="1 2">
    <name type="scientific">Albula goreensis</name>
    <dbReference type="NCBI Taxonomy" id="1534307"/>
    <lineage>
        <taxon>Eukaryota</taxon>
        <taxon>Metazoa</taxon>
        <taxon>Chordata</taxon>
        <taxon>Craniata</taxon>
        <taxon>Vertebrata</taxon>
        <taxon>Euteleostomi</taxon>
        <taxon>Actinopterygii</taxon>
        <taxon>Neopterygii</taxon>
        <taxon>Teleostei</taxon>
        <taxon>Albuliformes</taxon>
        <taxon>Albulidae</taxon>
        <taxon>Albula</taxon>
    </lineage>
</organism>
<proteinExistence type="predicted"/>
<reference evidence="1" key="1">
    <citation type="submission" date="2021-01" db="EMBL/GenBank/DDBJ databases">
        <authorList>
            <person name="Zahm M."/>
            <person name="Roques C."/>
            <person name="Cabau C."/>
            <person name="Klopp C."/>
            <person name="Donnadieu C."/>
            <person name="Jouanno E."/>
            <person name="Lampietro C."/>
            <person name="Louis A."/>
            <person name="Herpin A."/>
            <person name="Echchiki A."/>
            <person name="Berthelot C."/>
            <person name="Parey E."/>
            <person name="Roest-Crollius H."/>
            <person name="Braasch I."/>
            <person name="Postlethwait J."/>
            <person name="Bobe J."/>
            <person name="Montfort J."/>
            <person name="Bouchez O."/>
            <person name="Begum T."/>
            <person name="Mejri S."/>
            <person name="Adams A."/>
            <person name="Chen W.-J."/>
            <person name="Guiguen Y."/>
        </authorList>
    </citation>
    <scope>NUCLEOTIDE SEQUENCE</scope>
    <source>
        <tissue evidence="1">Blood</tissue>
    </source>
</reference>
<gene>
    <name evidence="1" type="ORF">AGOR_G00215030</name>
</gene>
<sequence length="67" mass="7203">MILVPLAPPSEPAHASCLNQCSGLSLKAAAMDFPLLKALSTLWEHPTTSSGPRAEILKKMRSLMKSQ</sequence>